<dbReference type="PANTHER" id="PTHR24115">
    <property type="entry name" value="KINESIN-RELATED"/>
    <property type="match status" value="1"/>
</dbReference>
<dbReference type="GO" id="GO:0016887">
    <property type="term" value="F:ATP hydrolysis activity"/>
    <property type="evidence" value="ECO:0007669"/>
    <property type="project" value="TreeGrafter"/>
</dbReference>
<keyword evidence="1" id="KW-0067">ATP-binding</keyword>
<dbReference type="GO" id="GO:0005874">
    <property type="term" value="C:microtubule"/>
    <property type="evidence" value="ECO:0007669"/>
    <property type="project" value="TreeGrafter"/>
</dbReference>
<evidence type="ECO:0000313" key="3">
    <source>
        <dbReference type="EMBL" id="ORZ39023.1"/>
    </source>
</evidence>
<feature type="non-terminal residue" evidence="3">
    <location>
        <position position="1"/>
    </location>
</feature>
<dbReference type="InterPro" id="IPR027640">
    <property type="entry name" value="Kinesin-like_fam"/>
</dbReference>
<evidence type="ECO:0000256" key="1">
    <source>
        <dbReference type="PROSITE-ProRule" id="PRU00283"/>
    </source>
</evidence>
<proteinExistence type="inferred from homology"/>
<dbReference type="InterPro" id="IPR036961">
    <property type="entry name" value="Kinesin_motor_dom_sf"/>
</dbReference>
<reference evidence="3 4" key="1">
    <citation type="submission" date="2016-07" db="EMBL/GenBank/DDBJ databases">
        <title>Pervasive Adenine N6-methylation of Active Genes in Fungi.</title>
        <authorList>
            <consortium name="DOE Joint Genome Institute"/>
            <person name="Mondo S.J."/>
            <person name="Dannebaum R.O."/>
            <person name="Kuo R.C."/>
            <person name="Labutti K."/>
            <person name="Haridas S."/>
            <person name="Kuo A."/>
            <person name="Salamov A."/>
            <person name="Ahrendt S.R."/>
            <person name="Lipzen A."/>
            <person name="Sullivan W."/>
            <person name="Andreopoulos W.B."/>
            <person name="Clum A."/>
            <person name="Lindquist E."/>
            <person name="Daum C."/>
            <person name="Ramamoorthy G.K."/>
            <person name="Gryganskyi A."/>
            <person name="Culley D."/>
            <person name="Magnuson J.K."/>
            <person name="James T.Y."/>
            <person name="O'Malley M.A."/>
            <person name="Stajich J.E."/>
            <person name="Spatafora J.W."/>
            <person name="Visel A."/>
            <person name="Grigoriev I.V."/>
        </authorList>
    </citation>
    <scope>NUCLEOTIDE SEQUENCE [LARGE SCALE GENOMIC DNA]</scope>
    <source>
        <strain evidence="3 4">PL171</strain>
    </source>
</reference>
<dbReference type="STRING" id="765915.A0A1Y2HZ72"/>
<dbReference type="GO" id="GO:0008017">
    <property type="term" value="F:microtubule binding"/>
    <property type="evidence" value="ECO:0007669"/>
    <property type="project" value="InterPro"/>
</dbReference>
<dbReference type="Gene3D" id="3.40.850.10">
    <property type="entry name" value="Kinesin motor domain"/>
    <property type="match status" value="1"/>
</dbReference>
<dbReference type="PRINTS" id="PR00380">
    <property type="entry name" value="KINESINHEAVY"/>
</dbReference>
<keyword evidence="1" id="KW-0547">Nucleotide-binding</keyword>
<protein>
    <submittedName>
        <fullName evidence="3">p-loop containing nucleoside triphosphate hydrolase protein</fullName>
    </submittedName>
</protein>
<feature type="binding site" evidence="1">
    <location>
        <begin position="14"/>
        <end position="21"/>
    </location>
    <ligand>
        <name>ATP</name>
        <dbReference type="ChEBI" id="CHEBI:30616"/>
    </ligand>
</feature>
<dbReference type="GO" id="GO:0003777">
    <property type="term" value="F:microtubule motor activity"/>
    <property type="evidence" value="ECO:0007669"/>
    <property type="project" value="InterPro"/>
</dbReference>
<dbReference type="PANTHER" id="PTHR24115:SF0">
    <property type="entry name" value="FI21273P1-RELATED"/>
    <property type="match status" value="1"/>
</dbReference>
<dbReference type="EMBL" id="MCFL01000006">
    <property type="protein sequence ID" value="ORZ39023.1"/>
    <property type="molecule type" value="Genomic_DNA"/>
</dbReference>
<dbReference type="Proteomes" id="UP000193411">
    <property type="component" value="Unassembled WGS sequence"/>
</dbReference>
<evidence type="ECO:0000313" key="4">
    <source>
        <dbReference type="Proteomes" id="UP000193411"/>
    </source>
</evidence>
<keyword evidence="4" id="KW-1185">Reference proteome</keyword>
<name>A0A1Y2HZ72_9FUNG</name>
<dbReference type="SMART" id="SM00129">
    <property type="entry name" value="KISc"/>
    <property type="match status" value="1"/>
</dbReference>
<dbReference type="InterPro" id="IPR027417">
    <property type="entry name" value="P-loop_NTPase"/>
</dbReference>
<sequence>FVTSGGLATLVAYGQTGAGKTFTMTSLNAQLPQDIFPHISSSHHVTLAYFEIYGDEVCDLLNEREKVHIRATNEATVVTGVAQRVVSSPQEFLHAVETGAEHRRTRATFKNDVSSRSHAVCAVSFYPKNTVAGGAFTPPEHLTLAGNTLLIVDLAGSERASDQAHHDAIRIRETQITNKSLMTLKECIRNRYLSSLPSHANKHIHIPFRTSKLTLVLREALDPAARVPTRTILIGHLAPSLADSQHSLSTARYVANLKASSMDHAKQATARLGGPANSASNAPVHPSKWTYKQLARKFAQWSNNAIVLDKIVPFVAVDNTLNAFLERRKAGEKAHIPPWMELQQMPLWEWVAKCKAIGVTEATATKAFEKYQIELATGRTQTKAKGEQLSVLLV</sequence>
<dbReference type="SUPFAM" id="SSF52540">
    <property type="entry name" value="P-loop containing nucleoside triphosphate hydrolases"/>
    <property type="match status" value="1"/>
</dbReference>
<evidence type="ECO:0000259" key="2">
    <source>
        <dbReference type="PROSITE" id="PS50067"/>
    </source>
</evidence>
<dbReference type="InterPro" id="IPR001752">
    <property type="entry name" value="Kinesin_motor_dom"/>
</dbReference>
<dbReference type="GO" id="GO:0005524">
    <property type="term" value="F:ATP binding"/>
    <property type="evidence" value="ECO:0007669"/>
    <property type="project" value="UniProtKB-UniRule"/>
</dbReference>
<organism evidence="3 4">
    <name type="scientific">Catenaria anguillulae PL171</name>
    <dbReference type="NCBI Taxonomy" id="765915"/>
    <lineage>
        <taxon>Eukaryota</taxon>
        <taxon>Fungi</taxon>
        <taxon>Fungi incertae sedis</taxon>
        <taxon>Blastocladiomycota</taxon>
        <taxon>Blastocladiomycetes</taxon>
        <taxon>Blastocladiales</taxon>
        <taxon>Catenariaceae</taxon>
        <taxon>Catenaria</taxon>
    </lineage>
</organism>
<dbReference type="AlphaFoldDB" id="A0A1Y2HZ72"/>
<accession>A0A1Y2HZ72</accession>
<dbReference type="PROSITE" id="PS50067">
    <property type="entry name" value="KINESIN_MOTOR_2"/>
    <property type="match status" value="1"/>
</dbReference>
<dbReference type="Pfam" id="PF00225">
    <property type="entry name" value="Kinesin"/>
    <property type="match status" value="1"/>
</dbReference>
<keyword evidence="1" id="KW-0505">Motor protein</keyword>
<gene>
    <name evidence="3" type="ORF">BCR44DRAFT_115554</name>
</gene>
<comment type="caution">
    <text evidence="3">The sequence shown here is derived from an EMBL/GenBank/DDBJ whole genome shotgun (WGS) entry which is preliminary data.</text>
</comment>
<dbReference type="GO" id="GO:0005819">
    <property type="term" value="C:spindle"/>
    <property type="evidence" value="ECO:0007669"/>
    <property type="project" value="TreeGrafter"/>
</dbReference>
<feature type="domain" description="Kinesin motor" evidence="2">
    <location>
        <begin position="1"/>
        <end position="260"/>
    </location>
</feature>
<dbReference type="OrthoDB" id="3176171at2759"/>
<dbReference type="GO" id="GO:0005871">
    <property type="term" value="C:kinesin complex"/>
    <property type="evidence" value="ECO:0007669"/>
    <property type="project" value="TreeGrafter"/>
</dbReference>
<dbReference type="GO" id="GO:0007018">
    <property type="term" value="P:microtubule-based movement"/>
    <property type="evidence" value="ECO:0007669"/>
    <property type="project" value="InterPro"/>
</dbReference>
<comment type="similarity">
    <text evidence="1">Belongs to the TRAFAC class myosin-kinesin ATPase superfamily. Kinesin family.</text>
</comment>
<keyword evidence="3" id="KW-0378">Hydrolase</keyword>